<dbReference type="AlphaFoldDB" id="A0A382QHS0"/>
<reference evidence="1" key="1">
    <citation type="submission" date="2018-05" db="EMBL/GenBank/DDBJ databases">
        <authorList>
            <person name="Lanie J.A."/>
            <person name="Ng W.-L."/>
            <person name="Kazmierczak K.M."/>
            <person name="Andrzejewski T.M."/>
            <person name="Davidsen T.M."/>
            <person name="Wayne K.J."/>
            <person name="Tettelin H."/>
            <person name="Glass J.I."/>
            <person name="Rusch D."/>
            <person name="Podicherti R."/>
            <person name="Tsui H.-C.T."/>
            <person name="Winkler M.E."/>
        </authorList>
    </citation>
    <scope>NUCLEOTIDE SEQUENCE</scope>
</reference>
<dbReference type="EMBL" id="UINC01114298">
    <property type="protein sequence ID" value="SVC84508.1"/>
    <property type="molecule type" value="Genomic_DNA"/>
</dbReference>
<proteinExistence type="predicted"/>
<evidence type="ECO:0000313" key="1">
    <source>
        <dbReference type="EMBL" id="SVC84508.1"/>
    </source>
</evidence>
<feature type="non-terminal residue" evidence="1">
    <location>
        <position position="1"/>
    </location>
</feature>
<sequence length="25" mass="2928">DVYDDEDETVMLATILTMIKKKNQN</sequence>
<name>A0A382QHS0_9ZZZZ</name>
<protein>
    <submittedName>
        <fullName evidence="1">Uncharacterized protein</fullName>
    </submittedName>
</protein>
<organism evidence="1">
    <name type="scientific">marine metagenome</name>
    <dbReference type="NCBI Taxonomy" id="408172"/>
    <lineage>
        <taxon>unclassified sequences</taxon>
        <taxon>metagenomes</taxon>
        <taxon>ecological metagenomes</taxon>
    </lineage>
</organism>
<gene>
    <name evidence="1" type="ORF">METZ01_LOCUS337362</name>
</gene>
<accession>A0A382QHS0</accession>